<proteinExistence type="predicted"/>
<name>A0AAD8H2H7_9APIA</name>
<comment type="caution">
    <text evidence="3">The sequence shown here is derived from an EMBL/GenBank/DDBJ whole genome shotgun (WGS) entry which is preliminary data.</text>
</comment>
<evidence type="ECO:0000313" key="4">
    <source>
        <dbReference type="Proteomes" id="UP001237642"/>
    </source>
</evidence>
<dbReference type="Proteomes" id="UP001237642">
    <property type="component" value="Unassembled WGS sequence"/>
</dbReference>
<feature type="chain" id="PRO_5042001043" description="Helitron helicase-like domain-containing protein" evidence="1">
    <location>
        <begin position="21"/>
        <end position="200"/>
    </location>
</feature>
<dbReference type="EMBL" id="JAUIZM010000010">
    <property type="protein sequence ID" value="KAK1359003.1"/>
    <property type="molecule type" value="Genomic_DNA"/>
</dbReference>
<dbReference type="AlphaFoldDB" id="A0AAD8H2H7"/>
<gene>
    <name evidence="3" type="ORF">POM88_043477</name>
</gene>
<reference evidence="3" key="1">
    <citation type="submission" date="2023-02" db="EMBL/GenBank/DDBJ databases">
        <title>Genome of toxic invasive species Heracleum sosnowskyi carries increased number of genes despite the absence of recent whole-genome duplications.</title>
        <authorList>
            <person name="Schelkunov M."/>
            <person name="Shtratnikova V."/>
            <person name="Makarenko M."/>
            <person name="Klepikova A."/>
            <person name="Omelchenko D."/>
            <person name="Novikova G."/>
            <person name="Obukhova E."/>
            <person name="Bogdanov V."/>
            <person name="Penin A."/>
            <person name="Logacheva M."/>
        </authorList>
    </citation>
    <scope>NUCLEOTIDE SEQUENCE</scope>
    <source>
        <strain evidence="3">Hsosn_3</strain>
        <tissue evidence="3">Leaf</tissue>
    </source>
</reference>
<evidence type="ECO:0000256" key="1">
    <source>
        <dbReference type="SAM" id="SignalP"/>
    </source>
</evidence>
<protein>
    <recommendedName>
        <fullName evidence="2">Helitron helicase-like domain-containing protein</fullName>
    </recommendedName>
</protein>
<keyword evidence="1" id="KW-0732">Signal</keyword>
<evidence type="ECO:0000259" key="2">
    <source>
        <dbReference type="Pfam" id="PF14214"/>
    </source>
</evidence>
<feature type="domain" description="Helitron helicase-like" evidence="2">
    <location>
        <begin position="22"/>
        <end position="103"/>
    </location>
</feature>
<feature type="signal peptide" evidence="1">
    <location>
        <begin position="1"/>
        <end position="20"/>
    </location>
</feature>
<dbReference type="Pfam" id="PF14214">
    <property type="entry name" value="Helitron_like_N"/>
    <property type="match status" value="1"/>
</dbReference>
<reference evidence="3" key="2">
    <citation type="submission" date="2023-05" db="EMBL/GenBank/DDBJ databases">
        <authorList>
            <person name="Schelkunov M.I."/>
        </authorList>
    </citation>
    <scope>NUCLEOTIDE SEQUENCE</scope>
    <source>
        <strain evidence="3">Hsosn_3</strain>
        <tissue evidence="3">Leaf</tissue>
    </source>
</reference>
<evidence type="ECO:0000313" key="3">
    <source>
        <dbReference type="EMBL" id="KAK1359003.1"/>
    </source>
</evidence>
<dbReference type="InterPro" id="IPR025476">
    <property type="entry name" value="Helitron_helicase-like"/>
</dbReference>
<accession>A0AAD8H2H7</accession>
<sequence length="200" mass="22445">MGIPRQLMWGSVLCFHRALQVVLDNMQQNFQDSLALCKEYGHPDLFVTFTCNPKWVEIQRSLAIAGSGDASVRPDLIACIFKLKLDAMMSDFMKKDVVGRVLAGAFGVILHKEDIEYKLNGIERVAITLLSTGLEEMETTLWGKTANIFRLELQIAWTMKTIGSLKLHGQCCEPGDLIRAASFKVYSTASNVYYTLVNYL</sequence>
<keyword evidence="4" id="KW-1185">Reference proteome</keyword>
<organism evidence="3 4">
    <name type="scientific">Heracleum sosnowskyi</name>
    <dbReference type="NCBI Taxonomy" id="360622"/>
    <lineage>
        <taxon>Eukaryota</taxon>
        <taxon>Viridiplantae</taxon>
        <taxon>Streptophyta</taxon>
        <taxon>Embryophyta</taxon>
        <taxon>Tracheophyta</taxon>
        <taxon>Spermatophyta</taxon>
        <taxon>Magnoliopsida</taxon>
        <taxon>eudicotyledons</taxon>
        <taxon>Gunneridae</taxon>
        <taxon>Pentapetalae</taxon>
        <taxon>asterids</taxon>
        <taxon>campanulids</taxon>
        <taxon>Apiales</taxon>
        <taxon>Apiaceae</taxon>
        <taxon>Apioideae</taxon>
        <taxon>apioid superclade</taxon>
        <taxon>Tordylieae</taxon>
        <taxon>Tordyliinae</taxon>
        <taxon>Heracleum</taxon>
    </lineage>
</organism>